<keyword evidence="2" id="KW-1185">Reference proteome</keyword>
<proteinExistence type="predicted"/>
<evidence type="ECO:0000313" key="2">
    <source>
        <dbReference type="Proteomes" id="UP001377168"/>
    </source>
</evidence>
<organism evidence="1 2">
    <name type="scientific">Streptomyces achmelvichensis</name>
    <dbReference type="NCBI Taxonomy" id="3134111"/>
    <lineage>
        <taxon>Bacteria</taxon>
        <taxon>Bacillati</taxon>
        <taxon>Actinomycetota</taxon>
        <taxon>Actinomycetes</taxon>
        <taxon>Kitasatosporales</taxon>
        <taxon>Streptomycetaceae</taxon>
        <taxon>Streptomyces</taxon>
    </lineage>
</organism>
<sequence length="140" mass="15078">MGNQMHVQVPADLWEFLDREDFDSVDFFRSPDQWAQVAQGVITVADQGLGVGANLVTVILGRDAIASFVEQVRTWSGRRRAAEPPGEFAAELTVRAGDTESRITITRTGPADSAAELDTEALARLLASAMSGSRGEDRTG</sequence>
<reference evidence="1" key="1">
    <citation type="submission" date="2024-03" db="EMBL/GenBank/DDBJ databases">
        <title>Novel Streptomyces species of biotechnological and ecological value are a feature of Machair soil.</title>
        <authorList>
            <person name="Prole J.R."/>
            <person name="Goodfellow M."/>
            <person name="Allenby N."/>
            <person name="Ward A.C."/>
        </authorList>
    </citation>
    <scope>NUCLEOTIDE SEQUENCE</scope>
    <source>
        <strain evidence="1">MS2.AVA.5</strain>
    </source>
</reference>
<evidence type="ECO:0000313" key="1">
    <source>
        <dbReference type="EMBL" id="MEJ8634555.1"/>
    </source>
</evidence>
<protein>
    <submittedName>
        <fullName evidence="1">Uncharacterized protein</fullName>
    </submittedName>
</protein>
<name>A0ACC6PTE5_9ACTN</name>
<accession>A0ACC6PTE5</accession>
<comment type="caution">
    <text evidence="1">The sequence shown here is derived from an EMBL/GenBank/DDBJ whole genome shotgun (WGS) entry which is preliminary data.</text>
</comment>
<dbReference type="Proteomes" id="UP001377168">
    <property type="component" value="Unassembled WGS sequence"/>
</dbReference>
<dbReference type="EMBL" id="JBBKAJ010000022">
    <property type="protein sequence ID" value="MEJ8634555.1"/>
    <property type="molecule type" value="Genomic_DNA"/>
</dbReference>
<gene>
    <name evidence="1" type="ORF">WKI67_14255</name>
</gene>